<gene>
    <name evidence="1" type="ORF">GCM10022262_30400</name>
</gene>
<dbReference type="Pfam" id="PF06224">
    <property type="entry name" value="AlkZ-like"/>
    <property type="match status" value="1"/>
</dbReference>
<organism evidence="1 2">
    <name type="scientific">Georgenia daeguensis</name>
    <dbReference type="NCBI Taxonomy" id="908355"/>
    <lineage>
        <taxon>Bacteria</taxon>
        <taxon>Bacillati</taxon>
        <taxon>Actinomycetota</taxon>
        <taxon>Actinomycetes</taxon>
        <taxon>Micrococcales</taxon>
        <taxon>Bogoriellaceae</taxon>
        <taxon>Georgenia</taxon>
    </lineage>
</organism>
<keyword evidence="2" id="KW-1185">Reference proteome</keyword>
<dbReference type="EMBL" id="BAABBA010000016">
    <property type="protein sequence ID" value="GAA4288680.1"/>
    <property type="molecule type" value="Genomic_DNA"/>
</dbReference>
<dbReference type="PANTHER" id="PTHR38479">
    <property type="entry name" value="LMO0824 PROTEIN"/>
    <property type="match status" value="1"/>
</dbReference>
<sequence>MTAVKDVALLRLVAQRVAGPPSPTATETVRHLCAMQAQDLPAALAAVTLRTSGDDDAGIVGALERGEVVRSWPMRGTLHLVPAEDLRWMLDLTTERLITGAARRRRQLGIDDPMLDRALELAVDALTGGRSLSRGELMGLWEDADLLGVAQRGYHLLWNLAQRGFLCLGPYVDGEQRIVLLEEWVPAPRRLGREEALGEWALRYFRGHGPATLRDFVWWTKLTVADARAGLALARPHLASIDVDGTEHLLDPATPDLLAEHRADARGVYLLPAFDEIILGYQDRSPTLPPEHAERIVPGGNGMFRPVVVAAGRAVGTWRRAGSGAARRIEAEPFTAFTPAVETAVENARPVPAG</sequence>
<evidence type="ECO:0000313" key="2">
    <source>
        <dbReference type="Proteomes" id="UP001499841"/>
    </source>
</evidence>
<dbReference type="RefSeq" id="WP_345042930.1">
    <property type="nucleotide sequence ID" value="NZ_BAABBA010000016.1"/>
</dbReference>
<accession>A0ABP8EXH9</accession>
<protein>
    <submittedName>
        <fullName evidence="1">Crosslink repair DNA glycosylase YcaQ family protein</fullName>
    </submittedName>
</protein>
<dbReference type="InterPro" id="IPR009351">
    <property type="entry name" value="AlkZ-like"/>
</dbReference>
<dbReference type="PANTHER" id="PTHR38479:SF2">
    <property type="entry name" value="WINGED HELIX DNA-BINDING DOMAIN-CONTAINING PROTEIN"/>
    <property type="match status" value="1"/>
</dbReference>
<proteinExistence type="predicted"/>
<dbReference type="Proteomes" id="UP001499841">
    <property type="component" value="Unassembled WGS sequence"/>
</dbReference>
<reference evidence="2" key="1">
    <citation type="journal article" date="2019" name="Int. J. Syst. Evol. Microbiol.">
        <title>The Global Catalogue of Microorganisms (GCM) 10K type strain sequencing project: providing services to taxonomists for standard genome sequencing and annotation.</title>
        <authorList>
            <consortium name="The Broad Institute Genomics Platform"/>
            <consortium name="The Broad Institute Genome Sequencing Center for Infectious Disease"/>
            <person name="Wu L."/>
            <person name="Ma J."/>
        </authorList>
    </citation>
    <scope>NUCLEOTIDE SEQUENCE [LARGE SCALE GENOMIC DNA]</scope>
    <source>
        <strain evidence="2">JCM 17459</strain>
    </source>
</reference>
<evidence type="ECO:0000313" key="1">
    <source>
        <dbReference type="EMBL" id="GAA4288680.1"/>
    </source>
</evidence>
<comment type="caution">
    <text evidence="1">The sequence shown here is derived from an EMBL/GenBank/DDBJ whole genome shotgun (WGS) entry which is preliminary data.</text>
</comment>
<name>A0ABP8EXH9_9MICO</name>